<dbReference type="Proteomes" id="UP000318582">
    <property type="component" value="Unassembled WGS sequence"/>
</dbReference>
<dbReference type="CDD" id="cd00024">
    <property type="entry name" value="CD_CSD"/>
    <property type="match status" value="1"/>
</dbReference>
<dbReference type="SMART" id="SM00298">
    <property type="entry name" value="CHROMO"/>
    <property type="match status" value="1"/>
</dbReference>
<sequence length="183" mass="21300">MIISRDVTFDKVLALKLEKDYIPSKELYKVQEILDSCKCPEGPKFLCKWLGFEDEDNTWERIKTFNHLTAFANCINKKTAIALLATSTKDPQTYKQALPSNDMPKWTEAINNGLKSLHTHNTWEVPNPKTLPHDQWPIRTKWVSKIKRNLDGHPQPYNAWLVMESLKHVTVSTTMRPTLWLPR</sequence>
<evidence type="ECO:0000259" key="1">
    <source>
        <dbReference type="PROSITE" id="PS50013"/>
    </source>
</evidence>
<proteinExistence type="predicted"/>
<dbReference type="InterPro" id="IPR016197">
    <property type="entry name" value="Chromo-like_dom_sf"/>
</dbReference>
<dbReference type="EMBL" id="QEAQ01000400">
    <property type="protein sequence ID" value="TPX52208.1"/>
    <property type="molecule type" value="Genomic_DNA"/>
</dbReference>
<dbReference type="InterPro" id="IPR000953">
    <property type="entry name" value="Chromo/chromo_shadow_dom"/>
</dbReference>
<evidence type="ECO:0000313" key="3">
    <source>
        <dbReference type="Proteomes" id="UP000318582"/>
    </source>
</evidence>
<dbReference type="InterPro" id="IPR023780">
    <property type="entry name" value="Chromo_domain"/>
</dbReference>
<name>A0A507DMU9_9FUNG</name>
<keyword evidence="3" id="KW-1185">Reference proteome</keyword>
<reference evidence="2 3" key="1">
    <citation type="journal article" date="2019" name="Sci. Rep.">
        <title>Comparative genomics of chytrid fungi reveal insights into the obligate biotrophic and pathogenic lifestyle of Synchytrium endobioticum.</title>
        <authorList>
            <person name="van de Vossenberg B.T.L.H."/>
            <person name="Warris S."/>
            <person name="Nguyen H.D.T."/>
            <person name="van Gent-Pelzer M.P.E."/>
            <person name="Joly D.L."/>
            <person name="van de Geest H.C."/>
            <person name="Bonants P.J.M."/>
            <person name="Smith D.S."/>
            <person name="Levesque C.A."/>
            <person name="van der Lee T.A.J."/>
        </authorList>
    </citation>
    <scope>NUCLEOTIDE SEQUENCE [LARGE SCALE GENOMIC DNA]</scope>
    <source>
        <strain evidence="2 3">CBS 809.83</strain>
    </source>
</reference>
<evidence type="ECO:0000313" key="2">
    <source>
        <dbReference type="EMBL" id="TPX52208.1"/>
    </source>
</evidence>
<feature type="domain" description="Chromo" evidence="1">
    <location>
        <begin position="28"/>
        <end position="60"/>
    </location>
</feature>
<dbReference type="AlphaFoldDB" id="A0A507DMU9"/>
<dbReference type="PROSITE" id="PS50013">
    <property type="entry name" value="CHROMO_2"/>
    <property type="match status" value="1"/>
</dbReference>
<organism evidence="2 3">
    <name type="scientific">Powellomyces hirtus</name>
    <dbReference type="NCBI Taxonomy" id="109895"/>
    <lineage>
        <taxon>Eukaryota</taxon>
        <taxon>Fungi</taxon>
        <taxon>Fungi incertae sedis</taxon>
        <taxon>Chytridiomycota</taxon>
        <taxon>Chytridiomycota incertae sedis</taxon>
        <taxon>Chytridiomycetes</taxon>
        <taxon>Spizellomycetales</taxon>
        <taxon>Powellomycetaceae</taxon>
        <taxon>Powellomyces</taxon>
    </lineage>
</organism>
<dbReference type="Pfam" id="PF00385">
    <property type="entry name" value="Chromo"/>
    <property type="match status" value="1"/>
</dbReference>
<protein>
    <recommendedName>
        <fullName evidence="1">Chromo domain-containing protein</fullName>
    </recommendedName>
</protein>
<gene>
    <name evidence="2" type="ORF">PhCBS80983_g06504</name>
</gene>
<accession>A0A507DMU9</accession>
<comment type="caution">
    <text evidence="2">The sequence shown here is derived from an EMBL/GenBank/DDBJ whole genome shotgun (WGS) entry which is preliminary data.</text>
</comment>
<dbReference type="Gene3D" id="2.40.50.40">
    <property type="match status" value="1"/>
</dbReference>
<dbReference type="SUPFAM" id="SSF54160">
    <property type="entry name" value="Chromo domain-like"/>
    <property type="match status" value="1"/>
</dbReference>